<protein>
    <submittedName>
        <fullName evidence="3">DUF1080 domain-containing protein</fullName>
    </submittedName>
</protein>
<evidence type="ECO:0000313" key="3">
    <source>
        <dbReference type="EMBL" id="MBC2605325.1"/>
    </source>
</evidence>
<gene>
    <name evidence="3" type="ORF">H5P27_04630</name>
</gene>
<feature type="signal peptide" evidence="1">
    <location>
        <begin position="1"/>
        <end position="21"/>
    </location>
</feature>
<evidence type="ECO:0000256" key="1">
    <source>
        <dbReference type="SAM" id="SignalP"/>
    </source>
</evidence>
<keyword evidence="4" id="KW-1185">Reference proteome</keyword>
<sequence length="229" mass="26568">MPMRTLFLVGTFIFAVQAAQADSAGTYLFKGAEYGDFYFDSLEGEEPDEVFEFETDGTLLIHGEGKSEAYIQTLDEYENYEVSFEYRWPGEPGKSGIQIHCTSDTSFSIWPECIEIQLEYENSGDFWLLNTELEVEEEQMPLKAADRNRRHRLKIEEKRKYGEPPIKVELPADQWNRMRIIAKEDTVQVYLNDHLINEGKNASTNSGYITIQAEESDFVIKDFRIRELD</sequence>
<evidence type="ECO:0000313" key="4">
    <source>
        <dbReference type="Proteomes" id="UP000526501"/>
    </source>
</evidence>
<evidence type="ECO:0000259" key="2">
    <source>
        <dbReference type="Pfam" id="PF06439"/>
    </source>
</evidence>
<accession>A0A7X1B6L3</accession>
<dbReference type="AlphaFoldDB" id="A0A7X1B6L3"/>
<dbReference type="InterPro" id="IPR010496">
    <property type="entry name" value="AL/BT2_dom"/>
</dbReference>
<keyword evidence="1" id="KW-0732">Signal</keyword>
<name>A0A7X1B6L3_9BACT</name>
<dbReference type="GO" id="GO:0016787">
    <property type="term" value="F:hydrolase activity"/>
    <property type="evidence" value="ECO:0007669"/>
    <property type="project" value="InterPro"/>
</dbReference>
<organism evidence="3 4">
    <name type="scientific">Pelagicoccus albus</name>
    <dbReference type="NCBI Taxonomy" id="415222"/>
    <lineage>
        <taxon>Bacteria</taxon>
        <taxon>Pseudomonadati</taxon>
        <taxon>Verrucomicrobiota</taxon>
        <taxon>Opitutia</taxon>
        <taxon>Puniceicoccales</taxon>
        <taxon>Pelagicoccaceae</taxon>
        <taxon>Pelagicoccus</taxon>
    </lineage>
</organism>
<feature type="chain" id="PRO_5030735749" evidence="1">
    <location>
        <begin position="22"/>
        <end position="229"/>
    </location>
</feature>
<dbReference type="Gene3D" id="2.60.120.560">
    <property type="entry name" value="Exo-inulinase, domain 1"/>
    <property type="match status" value="1"/>
</dbReference>
<feature type="domain" description="3-keto-alpha-glucoside-1,2-lyase/3-keto-2-hydroxy-glucal hydratase" evidence="2">
    <location>
        <begin position="53"/>
        <end position="226"/>
    </location>
</feature>
<dbReference type="EMBL" id="JACHVC010000006">
    <property type="protein sequence ID" value="MBC2605325.1"/>
    <property type="molecule type" value="Genomic_DNA"/>
</dbReference>
<comment type="caution">
    <text evidence="3">The sequence shown here is derived from an EMBL/GenBank/DDBJ whole genome shotgun (WGS) entry which is preliminary data.</text>
</comment>
<reference evidence="3 4" key="1">
    <citation type="submission" date="2020-07" db="EMBL/GenBank/DDBJ databases">
        <authorList>
            <person name="Feng X."/>
        </authorList>
    </citation>
    <scope>NUCLEOTIDE SEQUENCE [LARGE SCALE GENOMIC DNA]</scope>
    <source>
        <strain evidence="3 4">JCM23202</strain>
    </source>
</reference>
<dbReference type="RefSeq" id="WP_185659208.1">
    <property type="nucleotide sequence ID" value="NZ_JACHVC010000006.1"/>
</dbReference>
<proteinExistence type="predicted"/>
<dbReference type="Pfam" id="PF06439">
    <property type="entry name" value="3keto-disac_hyd"/>
    <property type="match status" value="1"/>
</dbReference>
<dbReference type="Proteomes" id="UP000526501">
    <property type="component" value="Unassembled WGS sequence"/>
</dbReference>